<dbReference type="Gene3D" id="3.90.180.10">
    <property type="entry name" value="Medium-chain alcohol dehydrogenases, catalytic domain"/>
    <property type="match status" value="1"/>
</dbReference>
<evidence type="ECO:0000259" key="6">
    <source>
        <dbReference type="SMART" id="SM00829"/>
    </source>
</evidence>
<dbReference type="PROSITE" id="PS01162">
    <property type="entry name" value="QOR_ZETA_CRYSTAL"/>
    <property type="match status" value="1"/>
</dbReference>
<dbReference type="InterPro" id="IPR036291">
    <property type="entry name" value="NAD(P)-bd_dom_sf"/>
</dbReference>
<protein>
    <submittedName>
        <fullName evidence="7">Quinone oxidoreductase</fullName>
    </submittedName>
</protein>
<keyword evidence="3" id="KW-0963">Cytoplasm</keyword>
<dbReference type="Gene3D" id="3.40.50.720">
    <property type="entry name" value="NAD(P)-binding Rossmann-like Domain"/>
    <property type="match status" value="1"/>
</dbReference>
<accession>A0A193G4V9</accession>
<dbReference type="Pfam" id="PF13602">
    <property type="entry name" value="ADH_zinc_N_2"/>
    <property type="match status" value="1"/>
</dbReference>
<comment type="subunit">
    <text evidence="2">Homotetramer.</text>
</comment>
<keyword evidence="5" id="KW-0694">RNA-binding</keyword>
<evidence type="ECO:0000256" key="5">
    <source>
        <dbReference type="ARBA" id="ARBA00022884"/>
    </source>
</evidence>
<gene>
    <name evidence="7" type="ORF">BAU08_11040</name>
</gene>
<sequence>MKAAVLATYGAPLRISDIPLPAPGPGEVLVRIAASGINPLDTKIQAGAAEHARHPAPAVLGMDLAGTVQAVGAGVTDFRPGDEVHGFAGGVGGLQGTLAEYIAVDADLLARKPRNLSMREAAALPSVLITAWKGLVDRMALAAGDTLLVQGGAGGVGHIAVQIGRALGATVHATGSAHNRASIEGLGATFIDRDEPVAEYVRRLTGGRGFDRVYDTVGGVALDASFQAVRRYGHVVSCLGWGTHALAPLSFKEASYSGVFILPPLLSGQDRRHYRDILDQARPLIESGRVMPIVDERRFTLDTLEDAYRIVRAGQARGKLVVDIDAQDR</sequence>
<dbReference type="PANTHER" id="PTHR44154">
    <property type="entry name" value="QUINONE OXIDOREDUCTASE"/>
    <property type="match status" value="1"/>
</dbReference>
<dbReference type="PANTHER" id="PTHR44154:SF1">
    <property type="entry name" value="QUINONE OXIDOREDUCTASE"/>
    <property type="match status" value="1"/>
</dbReference>
<reference evidence="7 8" key="1">
    <citation type="submission" date="2016-06" db="EMBL/GenBank/DDBJ databases">
        <title>Complete genome sequences of Bordetella bronchialis and Bordetella flabilis.</title>
        <authorList>
            <person name="LiPuma J.J."/>
            <person name="Spilker T."/>
        </authorList>
    </citation>
    <scope>NUCLEOTIDE SEQUENCE [LARGE SCALE GENOMIC DNA]</scope>
    <source>
        <strain evidence="7 8">AU17976</strain>
    </source>
</reference>
<keyword evidence="4" id="KW-0521">NADP</keyword>
<dbReference type="InterPro" id="IPR051603">
    <property type="entry name" value="Zinc-ADH_QOR/CCCR"/>
</dbReference>
<dbReference type="InterPro" id="IPR002364">
    <property type="entry name" value="Quin_OxRdtase/zeta-crystal_CS"/>
</dbReference>
<dbReference type="EMBL" id="CP016171">
    <property type="protein sequence ID" value="ANN74733.1"/>
    <property type="molecule type" value="Genomic_DNA"/>
</dbReference>
<dbReference type="STRING" id="463025.BAU08_11040"/>
<comment type="subcellular location">
    <subcellularLocation>
        <location evidence="1">Cytoplasm</location>
    </subcellularLocation>
</comment>
<organism evidence="7 8">
    <name type="scientific">Bordetella bronchialis</name>
    <dbReference type="NCBI Taxonomy" id="463025"/>
    <lineage>
        <taxon>Bacteria</taxon>
        <taxon>Pseudomonadati</taxon>
        <taxon>Pseudomonadota</taxon>
        <taxon>Betaproteobacteria</taxon>
        <taxon>Burkholderiales</taxon>
        <taxon>Alcaligenaceae</taxon>
        <taxon>Bordetella</taxon>
    </lineage>
</organism>
<evidence type="ECO:0000313" key="8">
    <source>
        <dbReference type="Proteomes" id="UP000092213"/>
    </source>
</evidence>
<proteinExistence type="predicted"/>
<evidence type="ECO:0000256" key="4">
    <source>
        <dbReference type="ARBA" id="ARBA00022857"/>
    </source>
</evidence>
<dbReference type="InterPro" id="IPR011032">
    <property type="entry name" value="GroES-like_sf"/>
</dbReference>
<feature type="domain" description="Enoyl reductase (ER)" evidence="6">
    <location>
        <begin position="10"/>
        <end position="322"/>
    </location>
</feature>
<dbReference type="AlphaFoldDB" id="A0A193G4V9"/>
<evidence type="ECO:0000256" key="3">
    <source>
        <dbReference type="ARBA" id="ARBA00022490"/>
    </source>
</evidence>
<dbReference type="GO" id="GO:0003723">
    <property type="term" value="F:RNA binding"/>
    <property type="evidence" value="ECO:0007669"/>
    <property type="project" value="UniProtKB-KW"/>
</dbReference>
<dbReference type="GO" id="GO:0005737">
    <property type="term" value="C:cytoplasm"/>
    <property type="evidence" value="ECO:0007669"/>
    <property type="project" value="UniProtKB-SubCell"/>
</dbReference>
<dbReference type="GO" id="GO:0008270">
    <property type="term" value="F:zinc ion binding"/>
    <property type="evidence" value="ECO:0007669"/>
    <property type="project" value="InterPro"/>
</dbReference>
<evidence type="ECO:0000313" key="7">
    <source>
        <dbReference type="EMBL" id="ANN74733.1"/>
    </source>
</evidence>
<dbReference type="InterPro" id="IPR020843">
    <property type="entry name" value="ER"/>
</dbReference>
<dbReference type="CDD" id="cd08272">
    <property type="entry name" value="MDR6"/>
    <property type="match status" value="1"/>
</dbReference>
<dbReference type="SUPFAM" id="SSF51735">
    <property type="entry name" value="NAD(P)-binding Rossmann-fold domains"/>
    <property type="match status" value="1"/>
</dbReference>
<dbReference type="SMART" id="SM00829">
    <property type="entry name" value="PKS_ER"/>
    <property type="match status" value="1"/>
</dbReference>
<name>A0A193G4V9_9BORD</name>
<dbReference type="InterPro" id="IPR013154">
    <property type="entry name" value="ADH-like_N"/>
</dbReference>
<dbReference type="Pfam" id="PF08240">
    <property type="entry name" value="ADH_N"/>
    <property type="match status" value="1"/>
</dbReference>
<dbReference type="Proteomes" id="UP000092213">
    <property type="component" value="Chromosome"/>
</dbReference>
<evidence type="ECO:0000256" key="1">
    <source>
        <dbReference type="ARBA" id="ARBA00004496"/>
    </source>
</evidence>
<dbReference type="GO" id="GO:0016491">
    <property type="term" value="F:oxidoreductase activity"/>
    <property type="evidence" value="ECO:0007669"/>
    <property type="project" value="InterPro"/>
</dbReference>
<evidence type="ECO:0000256" key="2">
    <source>
        <dbReference type="ARBA" id="ARBA00011881"/>
    </source>
</evidence>
<dbReference type="SUPFAM" id="SSF50129">
    <property type="entry name" value="GroES-like"/>
    <property type="match status" value="1"/>
</dbReference>